<dbReference type="PANTHER" id="PTHR30606:SF9">
    <property type="entry name" value="LIPID A BIOSYNTHESIS LAUROYLTRANSFERASE"/>
    <property type="match status" value="1"/>
</dbReference>
<evidence type="ECO:0000256" key="4">
    <source>
        <dbReference type="ARBA" id="ARBA00022679"/>
    </source>
</evidence>
<dbReference type="EMBL" id="UINC01000961">
    <property type="protein sequence ID" value="SUZ65513.1"/>
    <property type="molecule type" value="Genomic_DNA"/>
</dbReference>
<dbReference type="CDD" id="cd07984">
    <property type="entry name" value="LPLAT_LABLAT-like"/>
    <property type="match status" value="1"/>
</dbReference>
<organism evidence="11">
    <name type="scientific">marine metagenome</name>
    <dbReference type="NCBI Taxonomy" id="408172"/>
    <lineage>
        <taxon>unclassified sequences</taxon>
        <taxon>metagenomes</taxon>
        <taxon>ecological metagenomes</taxon>
    </lineage>
</organism>
<dbReference type="HAMAP" id="MF_01942">
    <property type="entry name" value="Lipid_A_LpxL_LpxP"/>
    <property type="match status" value="1"/>
</dbReference>
<reference evidence="11" key="1">
    <citation type="submission" date="2018-05" db="EMBL/GenBank/DDBJ databases">
        <authorList>
            <person name="Lanie J.A."/>
            <person name="Ng W.-L."/>
            <person name="Kazmierczak K.M."/>
            <person name="Andrzejewski T.M."/>
            <person name="Davidsen T.M."/>
            <person name="Wayne K.J."/>
            <person name="Tettelin H."/>
            <person name="Glass J.I."/>
            <person name="Rusch D."/>
            <person name="Podicherti R."/>
            <person name="Tsui H.-C.T."/>
            <person name="Winkler M.E."/>
        </authorList>
    </citation>
    <scope>NUCLEOTIDE SEQUENCE</scope>
</reference>
<evidence type="ECO:0000256" key="1">
    <source>
        <dbReference type="ARBA" id="ARBA00004533"/>
    </source>
</evidence>
<evidence type="ECO:0000256" key="6">
    <source>
        <dbReference type="ARBA" id="ARBA00022985"/>
    </source>
</evidence>
<dbReference type="InterPro" id="IPR011920">
    <property type="entry name" value="Lipid_A_LpxL_LpxP"/>
</dbReference>
<proteinExistence type="inferred from homology"/>
<evidence type="ECO:0000256" key="9">
    <source>
        <dbReference type="ARBA" id="ARBA00023315"/>
    </source>
</evidence>
<evidence type="ECO:0000256" key="5">
    <source>
        <dbReference type="ARBA" id="ARBA00022692"/>
    </source>
</evidence>
<dbReference type="GO" id="GO:0016746">
    <property type="term" value="F:acyltransferase activity"/>
    <property type="evidence" value="ECO:0007669"/>
    <property type="project" value="UniProtKB-KW"/>
</dbReference>
<gene>
    <name evidence="11" type="ORF">METZ01_LOCUS18367</name>
</gene>
<dbReference type="PIRSF" id="PIRSF026649">
    <property type="entry name" value="MsbB"/>
    <property type="match status" value="1"/>
</dbReference>
<keyword evidence="4" id="KW-0808">Transferase</keyword>
<evidence type="ECO:0000256" key="10">
    <source>
        <dbReference type="SAM" id="Phobius"/>
    </source>
</evidence>
<keyword evidence="6" id="KW-0448">Lipopolysaccharide biosynthesis</keyword>
<keyword evidence="5 10" id="KW-0812">Transmembrane</keyword>
<dbReference type="AlphaFoldDB" id="A0A381PJA0"/>
<keyword evidence="9" id="KW-0012">Acyltransferase</keyword>
<keyword evidence="8 10" id="KW-0472">Membrane</keyword>
<keyword evidence="3" id="KW-0997">Cell inner membrane</keyword>
<accession>A0A381PJA0</accession>
<evidence type="ECO:0000256" key="8">
    <source>
        <dbReference type="ARBA" id="ARBA00023136"/>
    </source>
</evidence>
<evidence type="ECO:0000256" key="2">
    <source>
        <dbReference type="ARBA" id="ARBA00022475"/>
    </source>
</evidence>
<evidence type="ECO:0000313" key="11">
    <source>
        <dbReference type="EMBL" id="SUZ65513.1"/>
    </source>
</evidence>
<comment type="subcellular location">
    <subcellularLocation>
        <location evidence="1">Cell inner membrane</location>
    </subcellularLocation>
</comment>
<name>A0A381PJA0_9ZZZZ</name>
<dbReference type="InterPro" id="IPR004960">
    <property type="entry name" value="LipA_acyltrans"/>
</dbReference>
<keyword evidence="7 10" id="KW-1133">Transmembrane helix</keyword>
<dbReference type="GO" id="GO:0009245">
    <property type="term" value="P:lipid A biosynthetic process"/>
    <property type="evidence" value="ECO:0007669"/>
    <property type="project" value="InterPro"/>
</dbReference>
<sequence>VPEASLKKIPLRQFCAPRYWATWIGLGFMWSVAHLPFALQIQIGKLLGILSYYFARNRRQVCEVNLNLCFPELTDSKHRQLTRKTFISNGIGLIEIAIAWYRDPEEYKDRVTTSGLENLNAALAMGNGVLLLCAHFTTLEFGGFLFNLFQTMDVTYRPNKNALFEAAMYNGRIRHYPNVIDRKDVRSAIRTLKKGNILWYAPDQDYGAKHSVFVPFFGNRAATITATSRFAGANDSAVVFFSHYRKEDNSGYHLEFSPMLENYPSGNQEEDAKTINILVEQAIRKQPDQYLWLHKRFKTQAAGRSARPY</sequence>
<dbReference type="NCBIfam" id="TIGR02207">
    <property type="entry name" value="lipid_A_htrB"/>
    <property type="match status" value="1"/>
</dbReference>
<feature type="non-terminal residue" evidence="11">
    <location>
        <position position="1"/>
    </location>
</feature>
<feature type="transmembrane region" description="Helical" evidence="10">
    <location>
        <begin position="20"/>
        <end position="39"/>
    </location>
</feature>
<protein>
    <recommendedName>
        <fullName evidence="12">Lipid A biosynthesis lauroyl acyltransferase</fullName>
    </recommendedName>
</protein>
<dbReference type="GO" id="GO:0005886">
    <property type="term" value="C:plasma membrane"/>
    <property type="evidence" value="ECO:0007669"/>
    <property type="project" value="UniProtKB-SubCell"/>
</dbReference>
<keyword evidence="2" id="KW-1003">Cell membrane</keyword>
<dbReference type="Pfam" id="PF03279">
    <property type="entry name" value="Lip_A_acyltrans"/>
    <property type="match status" value="1"/>
</dbReference>
<evidence type="ECO:0000256" key="7">
    <source>
        <dbReference type="ARBA" id="ARBA00022989"/>
    </source>
</evidence>
<dbReference type="GO" id="GO:0009103">
    <property type="term" value="P:lipopolysaccharide biosynthetic process"/>
    <property type="evidence" value="ECO:0007669"/>
    <property type="project" value="UniProtKB-KW"/>
</dbReference>
<evidence type="ECO:0008006" key="12">
    <source>
        <dbReference type="Google" id="ProtNLM"/>
    </source>
</evidence>
<dbReference type="PANTHER" id="PTHR30606">
    <property type="entry name" value="LIPID A BIOSYNTHESIS LAUROYL ACYLTRANSFERASE"/>
    <property type="match status" value="1"/>
</dbReference>
<evidence type="ECO:0000256" key="3">
    <source>
        <dbReference type="ARBA" id="ARBA00022519"/>
    </source>
</evidence>